<feature type="transmembrane region" description="Helical" evidence="1">
    <location>
        <begin position="282"/>
        <end position="302"/>
    </location>
</feature>
<evidence type="ECO:0000313" key="2">
    <source>
        <dbReference type="EMBL" id="KAK0410231.1"/>
    </source>
</evidence>
<keyword evidence="1" id="KW-0472">Membrane</keyword>
<proteinExistence type="predicted"/>
<dbReference type="AlphaFoldDB" id="A0AA39HS03"/>
<dbReference type="Proteomes" id="UP001175271">
    <property type="component" value="Unassembled WGS sequence"/>
</dbReference>
<reference evidence="2" key="1">
    <citation type="submission" date="2023-06" db="EMBL/GenBank/DDBJ databases">
        <title>Genomic analysis of the entomopathogenic nematode Steinernema hermaphroditum.</title>
        <authorList>
            <person name="Schwarz E.M."/>
            <person name="Heppert J.K."/>
            <person name="Baniya A."/>
            <person name="Schwartz H.T."/>
            <person name="Tan C.-H."/>
            <person name="Antoshechkin I."/>
            <person name="Sternberg P.W."/>
            <person name="Goodrich-Blair H."/>
            <person name="Dillman A.R."/>
        </authorList>
    </citation>
    <scope>NUCLEOTIDE SEQUENCE</scope>
    <source>
        <strain evidence="2">PS9179</strain>
        <tissue evidence="2">Whole animal</tissue>
    </source>
</reference>
<protein>
    <submittedName>
        <fullName evidence="2">Uncharacterized protein</fullName>
    </submittedName>
</protein>
<evidence type="ECO:0000256" key="1">
    <source>
        <dbReference type="SAM" id="Phobius"/>
    </source>
</evidence>
<sequence>MDALPPELVAPILHYTTKESLQNLGQLDFSWSPSVEAVLSTRCDILLQVAYAANSKTLHYYIRKHYLDGSKKPWCPSEGDRVDIEMFFFIVTSINSVKSLENFLEHPREFGYAEVAKTLKFITSSRSVFCCLFELDVHPEDLLDLLPKDGPIRNVYQSSVTSRVISPLELPIRLNLSPLPNVNQETVRQLRSLRGLRLIRALIAFHESHPSLSWDFVVSIPLEQSYHGLKTVDLREYRWRDSDRQFEVSSGGKYKLVVRYKDSPRHVQMYVNPNEKSWTTRVPLIGAALLIFIVTFAVIFRLRESTVF</sequence>
<name>A0AA39HS03_9BILA</name>
<keyword evidence="1" id="KW-1133">Transmembrane helix</keyword>
<organism evidence="2 3">
    <name type="scientific">Steinernema hermaphroditum</name>
    <dbReference type="NCBI Taxonomy" id="289476"/>
    <lineage>
        <taxon>Eukaryota</taxon>
        <taxon>Metazoa</taxon>
        <taxon>Ecdysozoa</taxon>
        <taxon>Nematoda</taxon>
        <taxon>Chromadorea</taxon>
        <taxon>Rhabditida</taxon>
        <taxon>Tylenchina</taxon>
        <taxon>Panagrolaimomorpha</taxon>
        <taxon>Strongyloidoidea</taxon>
        <taxon>Steinernematidae</taxon>
        <taxon>Steinernema</taxon>
    </lineage>
</organism>
<comment type="caution">
    <text evidence="2">The sequence shown here is derived from an EMBL/GenBank/DDBJ whole genome shotgun (WGS) entry which is preliminary data.</text>
</comment>
<evidence type="ECO:0000313" key="3">
    <source>
        <dbReference type="Proteomes" id="UP001175271"/>
    </source>
</evidence>
<dbReference type="EMBL" id="JAUCMV010000003">
    <property type="protein sequence ID" value="KAK0410231.1"/>
    <property type="molecule type" value="Genomic_DNA"/>
</dbReference>
<keyword evidence="1" id="KW-0812">Transmembrane</keyword>
<gene>
    <name evidence="2" type="ORF">QR680_005016</name>
</gene>
<keyword evidence="3" id="KW-1185">Reference proteome</keyword>
<accession>A0AA39HS03</accession>